<dbReference type="InterPro" id="IPR050345">
    <property type="entry name" value="Aliph_Amidase/BUP"/>
</dbReference>
<reference evidence="3 4" key="1">
    <citation type="submission" date="2016-11" db="EMBL/GenBank/DDBJ databases">
        <title>Sphingorhabdus sp. LPB0140, isolated from marine environment.</title>
        <authorList>
            <person name="Kim E."/>
            <person name="Yi H."/>
        </authorList>
    </citation>
    <scope>NUCLEOTIDE SEQUENCE [LARGE SCALE GENOMIC DNA]</scope>
    <source>
        <strain evidence="3 4">LPB0140</strain>
    </source>
</reference>
<name>A0A1L3JE91_9SPHN</name>
<dbReference type="KEGG" id="sphl:LPB140_01075"/>
<dbReference type="GO" id="GO:0016811">
    <property type="term" value="F:hydrolase activity, acting on carbon-nitrogen (but not peptide) bonds, in linear amides"/>
    <property type="evidence" value="ECO:0007669"/>
    <property type="project" value="TreeGrafter"/>
</dbReference>
<gene>
    <name evidence="3" type="ORF">LPB140_01075</name>
</gene>
<dbReference type="InterPro" id="IPR036526">
    <property type="entry name" value="C-N_Hydrolase_sf"/>
</dbReference>
<dbReference type="SUPFAM" id="SSF56317">
    <property type="entry name" value="Carbon-nitrogen hydrolase"/>
    <property type="match status" value="1"/>
</dbReference>
<accession>A0A1L3JE91</accession>
<protein>
    <submittedName>
        <fullName evidence="3">Nitrilase</fullName>
    </submittedName>
</protein>
<dbReference type="EMBL" id="CP018154">
    <property type="protein sequence ID" value="APG63445.1"/>
    <property type="molecule type" value="Genomic_DNA"/>
</dbReference>
<proteinExistence type="predicted"/>
<evidence type="ECO:0000313" key="4">
    <source>
        <dbReference type="Proteomes" id="UP000242561"/>
    </source>
</evidence>
<dbReference type="InterPro" id="IPR003010">
    <property type="entry name" value="C-N_Hydrolase"/>
</dbReference>
<dbReference type="PANTHER" id="PTHR43674">
    <property type="entry name" value="NITRILASE C965.09-RELATED"/>
    <property type="match status" value="1"/>
</dbReference>
<dbReference type="Pfam" id="PF00795">
    <property type="entry name" value="CN_hydrolase"/>
    <property type="match status" value="1"/>
</dbReference>
<evidence type="ECO:0000256" key="1">
    <source>
        <dbReference type="ARBA" id="ARBA00022801"/>
    </source>
</evidence>
<keyword evidence="4" id="KW-1185">Reference proteome</keyword>
<dbReference type="Gene3D" id="3.60.110.10">
    <property type="entry name" value="Carbon-nitrogen hydrolase"/>
    <property type="match status" value="1"/>
</dbReference>
<evidence type="ECO:0000259" key="2">
    <source>
        <dbReference type="PROSITE" id="PS50263"/>
    </source>
</evidence>
<dbReference type="PROSITE" id="PS50263">
    <property type="entry name" value="CN_HYDROLASE"/>
    <property type="match status" value="1"/>
</dbReference>
<dbReference type="PANTHER" id="PTHR43674:SF16">
    <property type="entry name" value="CARBON-NITROGEN FAMILY, PUTATIVE (AFU_ORTHOLOGUE AFUA_5G02350)-RELATED"/>
    <property type="match status" value="1"/>
</dbReference>
<organism evidence="3 4">
    <name type="scientific">Sphingorhabdus lutea</name>
    <dbReference type="NCBI Taxonomy" id="1913578"/>
    <lineage>
        <taxon>Bacteria</taxon>
        <taxon>Pseudomonadati</taxon>
        <taxon>Pseudomonadota</taxon>
        <taxon>Alphaproteobacteria</taxon>
        <taxon>Sphingomonadales</taxon>
        <taxon>Sphingomonadaceae</taxon>
        <taxon>Sphingorhabdus</taxon>
    </lineage>
</organism>
<dbReference type="AlphaFoldDB" id="A0A1L3JE91"/>
<dbReference type="Proteomes" id="UP000242561">
    <property type="component" value="Chromosome"/>
</dbReference>
<dbReference type="STRING" id="1913578.LPB140_01075"/>
<keyword evidence="1" id="KW-0378">Hydrolase</keyword>
<feature type="domain" description="CN hydrolase" evidence="2">
    <location>
        <begin position="1"/>
        <end position="286"/>
    </location>
</feature>
<evidence type="ECO:0000313" key="3">
    <source>
        <dbReference type="EMBL" id="APG63445.1"/>
    </source>
</evidence>
<sequence length="355" mass="38976">MENNIPQYPAPYAAMAMQLTAMSVEKCADKKAAQQQILAMIDALQPKIASSAMFITQYCGLPVKLAVLPEYLFTSYPGKISIPDFAAKAGFDMQGAEYDALGKVAQNLGIYLSGNAYEIDPNFPDLYFQASFIISPSGDLIHRYRRLISIFAPTPHDVWDKYVDIYGMDGVFPVAKTGIGNLATIASEEILYPEIARALAMRGAEIFCHSSSEIGSPLTTPKAIARRARAFENMSYIISANTAGVDKTAMPLASADGNSQFVDYKGKVQAESNNGETFTAFGEVDITALRAARARPAMTNALSRQANGLFADIYRDIEIRPSNGLMHVKDNIPDREYFMTKQEQAIQNLLKIMKE</sequence>